<accession>A0A0L6V2Z4</accession>
<gene>
    <name evidence="13" type="ORF">VP01_283g3</name>
</gene>
<dbReference type="PANTHER" id="PTHR17972:SF0">
    <property type="entry name" value="NUCLEOLAR PROTEIN 6"/>
    <property type="match status" value="1"/>
</dbReference>
<evidence type="ECO:0000259" key="12">
    <source>
        <dbReference type="Pfam" id="PF17407"/>
    </source>
</evidence>
<dbReference type="VEuPathDB" id="FungiDB:VP01_283g3"/>
<name>A0A0L6V2Z4_9BASI</name>
<evidence type="ECO:0000256" key="5">
    <source>
        <dbReference type="RuleBase" id="RU364032"/>
    </source>
</evidence>
<evidence type="ECO:0000256" key="6">
    <source>
        <dbReference type="SAM" id="MobiDB-lite"/>
    </source>
</evidence>
<feature type="domain" description="Nrap protein" evidence="8">
    <location>
        <begin position="243"/>
        <end position="376"/>
    </location>
</feature>
<dbReference type="GO" id="GO:0003723">
    <property type="term" value="F:RNA binding"/>
    <property type="evidence" value="ECO:0007669"/>
    <property type="project" value="UniProtKB-KW"/>
</dbReference>
<dbReference type="PANTHER" id="PTHR17972">
    <property type="entry name" value="NUCLEOLAR RNA-ASSOCIATED PROTEIN"/>
    <property type="match status" value="1"/>
</dbReference>
<dbReference type="InterPro" id="IPR035371">
    <property type="entry name" value="Nrap_D6"/>
</dbReference>
<comment type="caution">
    <text evidence="13">The sequence shown here is derived from an EMBL/GenBank/DDBJ whole genome shotgun (WGS) entry which is preliminary data.</text>
</comment>
<dbReference type="GO" id="GO:0032545">
    <property type="term" value="C:CURI complex"/>
    <property type="evidence" value="ECO:0007669"/>
    <property type="project" value="TreeGrafter"/>
</dbReference>
<dbReference type="Gene3D" id="1.10.1410.10">
    <property type="match status" value="1"/>
</dbReference>
<dbReference type="Pfam" id="PF17407">
    <property type="entry name" value="Nrap_D6"/>
    <property type="match status" value="1"/>
</dbReference>
<dbReference type="InterPro" id="IPR035368">
    <property type="entry name" value="Nrap_D3"/>
</dbReference>
<dbReference type="GO" id="GO:0032040">
    <property type="term" value="C:small-subunit processome"/>
    <property type="evidence" value="ECO:0007669"/>
    <property type="project" value="TreeGrafter"/>
</dbReference>
<evidence type="ECO:0000259" key="8">
    <source>
        <dbReference type="Pfam" id="PF17403"/>
    </source>
</evidence>
<keyword evidence="3 5" id="KW-0694">RNA-binding</keyword>
<dbReference type="Pfam" id="PF17405">
    <property type="entry name" value="Nrap_D4"/>
    <property type="match status" value="1"/>
</dbReference>
<dbReference type="Pfam" id="PF17404">
    <property type="entry name" value="Nrap_D3"/>
    <property type="match status" value="1"/>
</dbReference>
<dbReference type="AlphaFoldDB" id="A0A0L6V2Z4"/>
<comment type="subcellular location">
    <subcellularLocation>
        <location evidence="1 5">Nucleus</location>
        <location evidence="1 5">Nucleolus</location>
    </subcellularLocation>
</comment>
<dbReference type="GO" id="GO:0006364">
    <property type="term" value="P:rRNA processing"/>
    <property type="evidence" value="ECO:0007669"/>
    <property type="project" value="UniProtKB-KW"/>
</dbReference>
<evidence type="ECO:0000256" key="1">
    <source>
        <dbReference type="ARBA" id="ARBA00004604"/>
    </source>
</evidence>
<feature type="domain" description="Nrap protein" evidence="11">
    <location>
        <begin position="796"/>
        <end position="982"/>
    </location>
</feature>
<dbReference type="OrthoDB" id="10251401at2759"/>
<keyword evidence="14" id="KW-1185">Reference proteome</keyword>
<feature type="domain" description="Nrap protein" evidence="10">
    <location>
        <begin position="606"/>
        <end position="778"/>
    </location>
</feature>
<dbReference type="InterPro" id="IPR005554">
    <property type="entry name" value="NOL6/Upt22"/>
</dbReference>
<keyword evidence="5" id="KW-0690">Ribosome biogenesis</keyword>
<feature type="domain" description="Nrap protein" evidence="9">
    <location>
        <begin position="416"/>
        <end position="574"/>
    </location>
</feature>
<organism evidence="13 14">
    <name type="scientific">Puccinia sorghi</name>
    <dbReference type="NCBI Taxonomy" id="27349"/>
    <lineage>
        <taxon>Eukaryota</taxon>
        <taxon>Fungi</taxon>
        <taxon>Dikarya</taxon>
        <taxon>Basidiomycota</taxon>
        <taxon>Pucciniomycotina</taxon>
        <taxon>Pucciniomycetes</taxon>
        <taxon>Pucciniales</taxon>
        <taxon>Pucciniaceae</taxon>
        <taxon>Puccinia</taxon>
    </lineage>
</organism>
<evidence type="ECO:0000259" key="7">
    <source>
        <dbReference type="Pfam" id="PF03813"/>
    </source>
</evidence>
<comment type="similarity">
    <text evidence="2 5">Belongs to the NRAP family.</text>
</comment>
<dbReference type="InterPro" id="IPR035370">
    <property type="entry name" value="Nrap_D5"/>
</dbReference>
<dbReference type="GO" id="GO:0034456">
    <property type="term" value="C:UTP-C complex"/>
    <property type="evidence" value="ECO:0007669"/>
    <property type="project" value="TreeGrafter"/>
</dbReference>
<feature type="domain" description="Nrap protein" evidence="7">
    <location>
        <begin position="105"/>
        <end position="238"/>
    </location>
</feature>
<evidence type="ECO:0000313" key="14">
    <source>
        <dbReference type="Proteomes" id="UP000037035"/>
    </source>
</evidence>
<dbReference type="EMBL" id="LAVV01007768">
    <property type="protein sequence ID" value="KNZ54832.1"/>
    <property type="molecule type" value="Genomic_DNA"/>
</dbReference>
<evidence type="ECO:0000259" key="10">
    <source>
        <dbReference type="Pfam" id="PF17405"/>
    </source>
</evidence>
<feature type="domain" description="Nrap protein" evidence="12">
    <location>
        <begin position="986"/>
        <end position="1068"/>
    </location>
</feature>
<evidence type="ECO:0000256" key="2">
    <source>
        <dbReference type="ARBA" id="ARBA00006674"/>
    </source>
</evidence>
<dbReference type="InterPro" id="IPR035369">
    <property type="entry name" value="Nrap_D4"/>
</dbReference>
<evidence type="ECO:0000259" key="9">
    <source>
        <dbReference type="Pfam" id="PF17404"/>
    </source>
</evidence>
<keyword evidence="4 5" id="KW-0539">Nucleus</keyword>
<dbReference type="GO" id="GO:0006409">
    <property type="term" value="P:tRNA export from nucleus"/>
    <property type="evidence" value="ECO:0007669"/>
    <property type="project" value="TreeGrafter"/>
</dbReference>
<keyword evidence="5" id="KW-0698">rRNA processing</keyword>
<dbReference type="Proteomes" id="UP000037035">
    <property type="component" value="Unassembled WGS sequence"/>
</dbReference>
<keyword evidence="5" id="KW-0687">Ribonucleoprotein</keyword>
<dbReference type="InterPro" id="IPR035082">
    <property type="entry name" value="Nrap_D1"/>
</dbReference>
<dbReference type="STRING" id="27349.A0A0L6V2Z4"/>
<proteinExistence type="inferred from homology"/>
<evidence type="ECO:0000256" key="4">
    <source>
        <dbReference type="ARBA" id="ARBA00023242"/>
    </source>
</evidence>
<evidence type="ECO:0000313" key="13">
    <source>
        <dbReference type="EMBL" id="KNZ54832.1"/>
    </source>
</evidence>
<dbReference type="Pfam" id="PF17406">
    <property type="entry name" value="Nrap_D5"/>
    <property type="match status" value="1"/>
</dbReference>
<dbReference type="InterPro" id="IPR035367">
    <property type="entry name" value="Nrap_D2"/>
</dbReference>
<sequence length="1140" mass="129082">MFNPLQLSSLTQSISLSRKKFQEFDTFFPLLKEHLLGIPPEELVPLESSRKSLEKSGVRIPLNDPLEPVQWKFLFIPPKEVEIIGSWSLKNGVISTGRKHQHATIDLLVQMPLGILQEKDYLSNRYFHKRAHYLAHISRSLLMSSFSEKYQLSYSCLDGDCFKPILNIKRQKDSKSPSTWTARLILSYPQSVFPLSKLAPSKTNLKSSSNPSPDYNQSILMDSTELCLQHHKFFTQLSENSPAFSQASQLVKTWAQRKVFYRQSNPNQTDHCLVGFSRFGWFVNFLVAHILIGNREGVQKANTGGTILHTDPAVLWKHVIEWLSKWNPESTIGMKLMEDSRPFPREEFNVFDSALIDPTGMINLVAGIPLGTLKLLLCASPQKLCATARRTALLFKSDSDVVSAAFFRPSYSFAACFDHHFVVKISHEDVQRLCHEQERKTILSTLKVLSNSLQLALGNRVIGFALLCQLLETSMKLDQARSKPPSAASSDPTLIQVGLVLDPAHAFNLVTLGPSPDSSPVELQKFCKFWGDRSHLRRFQDGSIKQCVNWEVRNPLERMQIIKQIVRWLLTQKLKFKDVRSIVWDLIGDFDDFVLEDPSQVAKMYEKDPKEIGFTNVMKVFNKFAKELKSLKENNLIPLAITSVQPVSEYLRYSSVFVPGPRRLEDYQKQPSNTKYLPSLLCHLKFESSGKWPESLQAIQKIKAALLVKIAEALEQAGNVVDTTIVFDYQALPIAQNVTLDILHSSGYAFKLMVCYEREEMLLEEALALDPKDLRKTPECKTSWIAESLKNYRKTFPSFTYTVRLVKRWFSTHMLLSTHVSVELVELLASVVYLLPEDELPPTSGSSGFIRFLRFLKRWDWRSEPLLIPLQSSIGLSTNDLTHFPAESVKAALESFQLTRKKDPGLHRYTYFVATEDDLEGSRWLLSSTVGVPEKKRKAGNVQRPTRLISDRLQALASASLEVLESSMELGSVEFLPKALFKSPLKHFDFHLLLDLGCSTRLHQSIDRINPDSVSTIFTRQARPQIDDDPLFEFFKELQVIYGDLIEFFYDQYGGSLIGGVVDRRMLERCGGGGEEGGPEAAHQPGEKSGANSKRKGRGNSSNDVHKPKHTFDLDACLAHISTHIGPGVVAKVLKKGRDY</sequence>
<dbReference type="Pfam" id="PF17403">
    <property type="entry name" value="Nrap_D2"/>
    <property type="match status" value="1"/>
</dbReference>
<protein>
    <recommendedName>
        <fullName evidence="5">U3 small nucleolar RNA-associated protein 22</fullName>
    </recommendedName>
</protein>
<evidence type="ECO:0000256" key="3">
    <source>
        <dbReference type="ARBA" id="ARBA00022884"/>
    </source>
</evidence>
<reference evidence="13 14" key="1">
    <citation type="submission" date="2015-08" db="EMBL/GenBank/DDBJ databases">
        <title>Next Generation Sequencing and Analysis of the Genome of Puccinia sorghi L Schw, the Causal Agent of Maize Common Rust.</title>
        <authorList>
            <person name="Rochi L."/>
            <person name="Burguener G."/>
            <person name="Darino M."/>
            <person name="Turjanski A."/>
            <person name="Kreff E."/>
            <person name="Dieguez M.J."/>
            <person name="Sacco F."/>
        </authorList>
    </citation>
    <scope>NUCLEOTIDE SEQUENCE [LARGE SCALE GENOMIC DNA]</scope>
    <source>
        <strain evidence="13 14">RO10H11247</strain>
    </source>
</reference>
<evidence type="ECO:0000259" key="11">
    <source>
        <dbReference type="Pfam" id="PF17406"/>
    </source>
</evidence>
<dbReference type="Pfam" id="PF03813">
    <property type="entry name" value="Nrap"/>
    <property type="match status" value="1"/>
</dbReference>
<feature type="region of interest" description="Disordered" evidence="6">
    <location>
        <begin position="1072"/>
        <end position="1107"/>
    </location>
</feature>